<dbReference type="EMBL" id="JAHWDF010000009">
    <property type="protein sequence ID" value="MBW2962037.1"/>
    <property type="molecule type" value="Genomic_DNA"/>
</dbReference>
<dbReference type="PANTHER" id="PTHR43546">
    <property type="entry name" value="UPF0173 METAL-DEPENDENT HYDROLASE MJ1163-RELATED"/>
    <property type="match status" value="1"/>
</dbReference>
<evidence type="ECO:0000259" key="1">
    <source>
        <dbReference type="Pfam" id="PF12706"/>
    </source>
</evidence>
<dbReference type="InterPro" id="IPR001279">
    <property type="entry name" value="Metallo-B-lactamas"/>
</dbReference>
<accession>A0ABS6W2F5</accession>
<dbReference type="RefSeq" id="WP_219040326.1">
    <property type="nucleotide sequence ID" value="NZ_JAHWDF010000009.1"/>
</dbReference>
<evidence type="ECO:0000313" key="2">
    <source>
        <dbReference type="EMBL" id="MBW2962037.1"/>
    </source>
</evidence>
<comment type="caution">
    <text evidence="2">The sequence shown here is derived from an EMBL/GenBank/DDBJ whole genome shotgun (WGS) entry which is preliminary data.</text>
</comment>
<feature type="domain" description="Metallo-beta-lactamase" evidence="1">
    <location>
        <begin position="77"/>
        <end position="232"/>
    </location>
</feature>
<name>A0ABS6W2F5_9FLAO</name>
<gene>
    <name evidence="2" type="ORF">KW502_09520</name>
</gene>
<sequence length="263" mass="29734">MKNIFLYSCLSLSLLACKQEKKPQKAEQKITAAVAKKTEEKTQDSIVVMPVEHASFAMKLNDKTFYVDPVGEIENYTALPKPDLIFVTDIHGDHMSAKTLLAFTKKDATLKIVGPQAVKEQLPKSLQNRLVVMNNNDEKSFLGVQVKAIPMYNLREEAKDFHVKGRGNGYVLTHNSKKIYISGDTEDIPEMRNLKNIDLAFVCMNLPYTMPVDAAADAVLEFKPKKVYPYHYRGKNGMSDVAKFKNIVNTNNPSIEVEILDWY</sequence>
<dbReference type="Proteomes" id="UP000719267">
    <property type="component" value="Unassembled WGS sequence"/>
</dbReference>
<evidence type="ECO:0000313" key="3">
    <source>
        <dbReference type="Proteomes" id="UP000719267"/>
    </source>
</evidence>
<organism evidence="2 3">
    <name type="scientific">Mesonia aestuariivivens</name>
    <dbReference type="NCBI Taxonomy" id="2796128"/>
    <lineage>
        <taxon>Bacteria</taxon>
        <taxon>Pseudomonadati</taxon>
        <taxon>Bacteroidota</taxon>
        <taxon>Flavobacteriia</taxon>
        <taxon>Flavobacteriales</taxon>
        <taxon>Flavobacteriaceae</taxon>
        <taxon>Mesonia</taxon>
    </lineage>
</organism>
<dbReference type="PROSITE" id="PS51257">
    <property type="entry name" value="PROKAR_LIPOPROTEIN"/>
    <property type="match status" value="1"/>
</dbReference>
<dbReference type="Pfam" id="PF12706">
    <property type="entry name" value="Lactamase_B_2"/>
    <property type="match status" value="1"/>
</dbReference>
<protein>
    <submittedName>
        <fullName evidence="2">MBL fold metallo-hydrolase</fullName>
    </submittedName>
</protein>
<keyword evidence="3" id="KW-1185">Reference proteome</keyword>
<reference evidence="2 3" key="1">
    <citation type="submission" date="2021-07" db="EMBL/GenBank/DDBJ databases">
        <title>Mesonia aestuariivivens sp. nov., isolated from a tidal flat.</title>
        <authorList>
            <person name="Kim Y.-O."/>
            <person name="Yoon J.-H."/>
        </authorList>
    </citation>
    <scope>NUCLEOTIDE SEQUENCE [LARGE SCALE GENOMIC DNA]</scope>
    <source>
        <strain evidence="2 3">JHPTF-M18</strain>
    </source>
</reference>
<dbReference type="InterPro" id="IPR050114">
    <property type="entry name" value="UPF0173_UPF0282_UlaG_hydrolase"/>
</dbReference>
<proteinExistence type="predicted"/>
<dbReference type="PANTHER" id="PTHR43546:SF3">
    <property type="entry name" value="UPF0173 METAL-DEPENDENT HYDROLASE MJ1163"/>
    <property type="match status" value="1"/>
</dbReference>